<feature type="compositionally biased region" description="Polar residues" evidence="1">
    <location>
        <begin position="490"/>
        <end position="500"/>
    </location>
</feature>
<accession>A0A0D2NUE9</accession>
<feature type="region of interest" description="Disordered" evidence="1">
    <location>
        <begin position="158"/>
        <end position="271"/>
    </location>
</feature>
<feature type="region of interest" description="Disordered" evidence="1">
    <location>
        <begin position="479"/>
        <end position="518"/>
    </location>
</feature>
<evidence type="ECO:0000313" key="3">
    <source>
        <dbReference type="Proteomes" id="UP000054270"/>
    </source>
</evidence>
<feature type="region of interest" description="Disordered" evidence="1">
    <location>
        <begin position="551"/>
        <end position="574"/>
    </location>
</feature>
<dbReference type="EMBL" id="KN817549">
    <property type="protein sequence ID" value="KJA22499.1"/>
    <property type="molecule type" value="Genomic_DNA"/>
</dbReference>
<dbReference type="AlphaFoldDB" id="A0A0D2NUE9"/>
<feature type="region of interest" description="Disordered" evidence="1">
    <location>
        <begin position="102"/>
        <end position="138"/>
    </location>
</feature>
<evidence type="ECO:0000256" key="1">
    <source>
        <dbReference type="SAM" id="MobiDB-lite"/>
    </source>
</evidence>
<evidence type="ECO:0000313" key="2">
    <source>
        <dbReference type="EMBL" id="KJA22499.1"/>
    </source>
</evidence>
<keyword evidence="3" id="KW-1185">Reference proteome</keyword>
<feature type="compositionally biased region" description="Polar residues" evidence="1">
    <location>
        <begin position="254"/>
        <end position="266"/>
    </location>
</feature>
<name>A0A0D2NUE9_HYPSF</name>
<feature type="compositionally biased region" description="Basic and acidic residues" evidence="1">
    <location>
        <begin position="479"/>
        <end position="488"/>
    </location>
</feature>
<gene>
    <name evidence="2" type="ORF">HYPSUDRAFT_77334</name>
</gene>
<proteinExistence type="predicted"/>
<protein>
    <submittedName>
        <fullName evidence="2">Uncharacterized protein</fullName>
    </submittedName>
</protein>
<reference evidence="3" key="1">
    <citation type="submission" date="2014-04" db="EMBL/GenBank/DDBJ databases">
        <title>Evolutionary Origins and Diversification of the Mycorrhizal Mutualists.</title>
        <authorList>
            <consortium name="DOE Joint Genome Institute"/>
            <consortium name="Mycorrhizal Genomics Consortium"/>
            <person name="Kohler A."/>
            <person name="Kuo A."/>
            <person name="Nagy L.G."/>
            <person name="Floudas D."/>
            <person name="Copeland A."/>
            <person name="Barry K.W."/>
            <person name="Cichocki N."/>
            <person name="Veneault-Fourrey C."/>
            <person name="LaButti K."/>
            <person name="Lindquist E.A."/>
            <person name="Lipzen A."/>
            <person name="Lundell T."/>
            <person name="Morin E."/>
            <person name="Murat C."/>
            <person name="Riley R."/>
            <person name="Ohm R."/>
            <person name="Sun H."/>
            <person name="Tunlid A."/>
            <person name="Henrissat B."/>
            <person name="Grigoriev I.V."/>
            <person name="Hibbett D.S."/>
            <person name="Martin F."/>
        </authorList>
    </citation>
    <scope>NUCLEOTIDE SEQUENCE [LARGE SCALE GENOMIC DNA]</scope>
    <source>
        <strain evidence="3">FD-334 SS-4</strain>
    </source>
</reference>
<dbReference type="Proteomes" id="UP000054270">
    <property type="component" value="Unassembled WGS sequence"/>
</dbReference>
<sequence>MNELSSQNTKYRIDSPKCAELEVPSDLPGGLPTKSFECRYPGCKATISRQHDLKRRHWATHFPLADGDGQACYFCGKVTRQRANMKAHEEVCTSAPHNMVRSAGLQKARRRRSVKKTAPSGKAAATTKRKVKKSGAHTDTHAALIHRRAMDDSLPALLQYPPIQPQGTIRATRKRKTESEAGPSSRAGKKRKLDVNIVHRGPTEAPLDSTDLPPPFATGYPPQTMGNSVRPIVPKPRSSRRTSNRQRSDVAQYIDSTSDTPRSSSAGEDAHSFSLKSCHASDMPQIMGGSRQRQTPELWAYWPLTSSTMASESGAVQRDGQLFSGTNVGGARAEQTNVGGSQAWGATDYPATHWLLEPPPVSVDPACAGPTSVAGSRTWSVSDPAMHWSLGQSPISVNHAVYQSDLQSSSWNNLEATQITPPRDVVECVPSAVDGSTYNPIYLAENSPVNVDSPVASSSISLPSLPSVMATLAARPEFSRADAPERSGRTHWQTAPSAWSPSAEWKQEHATPTYPSMNTVDSIFTEDTGSGLYPVSLDNPSQLQNINSSAHTLGQRGSSSSGSSSGGGSGSFYLMTPPDHTTNIVLQPEQHYYKDASRYSTSRNAGVTIVDALQMSTIFFDYSAASTGYVGHWQPHSEVDPSYGYDT</sequence>
<organism evidence="2 3">
    <name type="scientific">Hypholoma sublateritium (strain FD-334 SS-4)</name>
    <dbReference type="NCBI Taxonomy" id="945553"/>
    <lineage>
        <taxon>Eukaryota</taxon>
        <taxon>Fungi</taxon>
        <taxon>Dikarya</taxon>
        <taxon>Basidiomycota</taxon>
        <taxon>Agaricomycotina</taxon>
        <taxon>Agaricomycetes</taxon>
        <taxon>Agaricomycetidae</taxon>
        <taxon>Agaricales</taxon>
        <taxon>Agaricineae</taxon>
        <taxon>Strophariaceae</taxon>
        <taxon>Hypholoma</taxon>
    </lineage>
</organism>